<feature type="repeat" description="TPR" evidence="2">
    <location>
        <begin position="448"/>
        <end position="481"/>
    </location>
</feature>
<accession>A0A1E7Z716</accession>
<feature type="domain" description="Response regulatory" evidence="3">
    <location>
        <begin position="10"/>
        <end position="129"/>
    </location>
</feature>
<reference evidence="4 5" key="1">
    <citation type="submission" date="2016-08" db="EMBL/GenBank/DDBJ databases">
        <authorList>
            <person name="Seilhamer J.J."/>
        </authorList>
    </citation>
    <scope>NUCLEOTIDE SEQUENCE [LARGE SCALE GENOMIC DNA]</scope>
    <source>
        <strain evidence="4 5">KCTC 42603</strain>
    </source>
</reference>
<dbReference type="AlphaFoldDB" id="A0A1E7Z716"/>
<name>A0A1E7Z716_9ALTE</name>
<dbReference type="Gene3D" id="3.40.50.2300">
    <property type="match status" value="1"/>
</dbReference>
<evidence type="ECO:0000313" key="4">
    <source>
        <dbReference type="EMBL" id="OFC69349.1"/>
    </source>
</evidence>
<dbReference type="InterPro" id="IPR001789">
    <property type="entry name" value="Sig_transdc_resp-reg_receiver"/>
</dbReference>
<gene>
    <name evidence="4" type="ORF">BFC18_18215</name>
</gene>
<dbReference type="SMART" id="SM00028">
    <property type="entry name" value="TPR"/>
    <property type="match status" value="3"/>
</dbReference>
<dbReference type="InterPro" id="IPR011990">
    <property type="entry name" value="TPR-like_helical_dom_sf"/>
</dbReference>
<evidence type="ECO:0000313" key="5">
    <source>
        <dbReference type="Proteomes" id="UP000175691"/>
    </source>
</evidence>
<dbReference type="STRING" id="1656094.BFC18_18215"/>
<evidence type="ECO:0000256" key="1">
    <source>
        <dbReference type="PROSITE-ProRule" id="PRU00169"/>
    </source>
</evidence>
<keyword evidence="2" id="KW-0802">TPR repeat</keyword>
<dbReference type="GO" id="GO:0000160">
    <property type="term" value="P:phosphorelay signal transduction system"/>
    <property type="evidence" value="ECO:0007669"/>
    <property type="project" value="InterPro"/>
</dbReference>
<organism evidence="4 5">
    <name type="scientific">Alteromonas confluentis</name>
    <dbReference type="NCBI Taxonomy" id="1656094"/>
    <lineage>
        <taxon>Bacteria</taxon>
        <taxon>Pseudomonadati</taxon>
        <taxon>Pseudomonadota</taxon>
        <taxon>Gammaproteobacteria</taxon>
        <taxon>Alteromonadales</taxon>
        <taxon>Alteromonadaceae</taxon>
        <taxon>Alteromonas/Salinimonas group</taxon>
        <taxon>Alteromonas</taxon>
    </lineage>
</organism>
<keyword evidence="5" id="KW-1185">Reference proteome</keyword>
<dbReference type="SUPFAM" id="SSF48452">
    <property type="entry name" value="TPR-like"/>
    <property type="match status" value="2"/>
</dbReference>
<dbReference type="SMART" id="SM00448">
    <property type="entry name" value="REC"/>
    <property type="match status" value="1"/>
</dbReference>
<dbReference type="Gene3D" id="1.25.40.10">
    <property type="entry name" value="Tetratricopeptide repeat domain"/>
    <property type="match status" value="2"/>
</dbReference>
<dbReference type="InterPro" id="IPR052048">
    <property type="entry name" value="ST_Response_Regulator"/>
</dbReference>
<dbReference type="PROSITE" id="PS50005">
    <property type="entry name" value="TPR"/>
    <property type="match status" value="1"/>
</dbReference>
<dbReference type="InterPro" id="IPR019734">
    <property type="entry name" value="TPR_rpt"/>
</dbReference>
<dbReference type="SUPFAM" id="SSF52172">
    <property type="entry name" value="CheY-like"/>
    <property type="match status" value="1"/>
</dbReference>
<comment type="caution">
    <text evidence="1">Lacks conserved residue(s) required for the propagation of feature annotation.</text>
</comment>
<dbReference type="OrthoDB" id="7298659at2"/>
<dbReference type="Proteomes" id="UP000175691">
    <property type="component" value="Unassembled WGS sequence"/>
</dbReference>
<sequence>MNTKLARAIRVLIVDDQILAKGYLKYTMEELGFQQISYIDHADEALKLIKSEHFELVVCAYDLREEKEGYFLYEQLKAHKILPLTTAFVFISADTTAEIVHSIVELQPDEFLAKPFSVSELDKRLTRVLTRKQVLKDIYALMDQSDFNGALSELERFLTEPKNAEFFPLALRTKGELLLLCNRVEEAEDFYQAIINVQNFTWAQIGLVRCYLQLNKDDEAERLILRLAFQPDAMLSAYDLLTALQIKQQEFDDALESVNIAAHISPSNVGRHQQAVDLSKITRDYPAQFDAAKRVVRYAKHSFHDKPENYLNVARAGIDFAMTADASETAKLVKQTHDFIRQMKEAFPKAAVDNELKVIDARIYYLQDETDKARNLLSQLDGSEWEQENMDALMDRAKAFHEVGLQDHALAILDEIERRCNTSDEQSELFMHYLKQQKQEKREIADSPKMLNNIAVTQFQRGELDKALTTFRQAFTVMPKNAAIALNLLQTTAAEIRDNTARHTPENKQIIFKCMETLEAATLSEEQDKRYQRVKATISNFD</sequence>
<dbReference type="Pfam" id="PF00072">
    <property type="entry name" value="Response_reg"/>
    <property type="match status" value="1"/>
</dbReference>
<evidence type="ECO:0000259" key="3">
    <source>
        <dbReference type="PROSITE" id="PS50110"/>
    </source>
</evidence>
<evidence type="ECO:0000256" key="2">
    <source>
        <dbReference type="PROSITE-ProRule" id="PRU00339"/>
    </source>
</evidence>
<comment type="caution">
    <text evidence="4">The sequence shown here is derived from an EMBL/GenBank/DDBJ whole genome shotgun (WGS) entry which is preliminary data.</text>
</comment>
<proteinExistence type="predicted"/>
<protein>
    <recommendedName>
        <fullName evidence="3">Response regulatory domain-containing protein</fullName>
    </recommendedName>
</protein>
<dbReference type="RefSeq" id="WP_070126795.1">
    <property type="nucleotide sequence ID" value="NZ_MDHN01000040.1"/>
</dbReference>
<dbReference type="PANTHER" id="PTHR43228">
    <property type="entry name" value="TWO-COMPONENT RESPONSE REGULATOR"/>
    <property type="match status" value="1"/>
</dbReference>
<dbReference type="PROSITE" id="PS50110">
    <property type="entry name" value="RESPONSE_REGULATORY"/>
    <property type="match status" value="1"/>
</dbReference>
<dbReference type="InterPro" id="IPR011006">
    <property type="entry name" value="CheY-like_superfamily"/>
</dbReference>
<dbReference type="PANTHER" id="PTHR43228:SF1">
    <property type="entry name" value="TWO-COMPONENT RESPONSE REGULATOR ARR22"/>
    <property type="match status" value="1"/>
</dbReference>
<dbReference type="EMBL" id="MDHN01000040">
    <property type="protein sequence ID" value="OFC69349.1"/>
    <property type="molecule type" value="Genomic_DNA"/>
</dbReference>